<dbReference type="SMART" id="SM00934">
    <property type="entry name" value="OMPdecase"/>
    <property type="match status" value="1"/>
</dbReference>
<comment type="caution">
    <text evidence="3">The sequence shown here is derived from an EMBL/GenBank/DDBJ whole genome shotgun (WGS) entry which is preliminary data.</text>
</comment>
<dbReference type="GO" id="GO:0033982">
    <property type="term" value="F:3-dehydro-L-gulonate-6-phosphate decarboxylase activity"/>
    <property type="evidence" value="ECO:0007669"/>
    <property type="project" value="UniProtKB-EC"/>
</dbReference>
<protein>
    <submittedName>
        <fullName evidence="3">3-dehydro-L-gulonate-6-phosphate decarboxylase</fullName>
        <ecNumber evidence="3">4.1.1.85</ecNumber>
    </submittedName>
</protein>
<dbReference type="Proteomes" id="UP001185069">
    <property type="component" value="Unassembled WGS sequence"/>
</dbReference>
<dbReference type="InterPro" id="IPR011060">
    <property type="entry name" value="RibuloseP-bd_barrel"/>
</dbReference>
<dbReference type="InterPro" id="IPR013785">
    <property type="entry name" value="Aldolase_TIM"/>
</dbReference>
<evidence type="ECO:0000313" key="3">
    <source>
        <dbReference type="EMBL" id="MDR6268626.1"/>
    </source>
</evidence>
<evidence type="ECO:0000259" key="2">
    <source>
        <dbReference type="SMART" id="SM00934"/>
    </source>
</evidence>
<dbReference type="PANTHER" id="PTHR35039:SF3">
    <property type="entry name" value="3-KETO-L-GULONATE-6-PHOSPHATE DECARBOXYLASE SGBH-RELATED"/>
    <property type="match status" value="1"/>
</dbReference>
<keyword evidence="1 3" id="KW-0456">Lyase</keyword>
<dbReference type="Pfam" id="PF00215">
    <property type="entry name" value="OMPdecase"/>
    <property type="match status" value="1"/>
</dbReference>
<gene>
    <name evidence="3" type="ORF">JOE69_000864</name>
</gene>
<accession>A0ABU1JAZ3</accession>
<dbReference type="Gene3D" id="3.20.20.70">
    <property type="entry name" value="Aldolase class I"/>
    <property type="match status" value="1"/>
</dbReference>
<dbReference type="EMBL" id="JAVDQF010000001">
    <property type="protein sequence ID" value="MDR6268626.1"/>
    <property type="molecule type" value="Genomic_DNA"/>
</dbReference>
<dbReference type="RefSeq" id="WP_309796382.1">
    <property type="nucleotide sequence ID" value="NZ_BAAAHY010000006.1"/>
</dbReference>
<dbReference type="PANTHER" id="PTHR35039">
    <property type="entry name" value="3-KETO-L-GULONATE-6-PHOSPHATE DECARBOXYLASE SGBH-RELATED"/>
    <property type="match status" value="1"/>
</dbReference>
<proteinExistence type="predicted"/>
<keyword evidence="4" id="KW-1185">Reference proteome</keyword>
<organism evidence="3 4">
    <name type="scientific">Arthrobacter russicus</name>
    <dbReference type="NCBI Taxonomy" id="172040"/>
    <lineage>
        <taxon>Bacteria</taxon>
        <taxon>Bacillati</taxon>
        <taxon>Actinomycetota</taxon>
        <taxon>Actinomycetes</taxon>
        <taxon>Micrococcales</taxon>
        <taxon>Micrococcaceae</taxon>
        <taxon>Arthrobacter</taxon>
    </lineage>
</organism>
<evidence type="ECO:0000313" key="4">
    <source>
        <dbReference type="Proteomes" id="UP001185069"/>
    </source>
</evidence>
<evidence type="ECO:0000256" key="1">
    <source>
        <dbReference type="ARBA" id="ARBA00023239"/>
    </source>
</evidence>
<sequence>MTTATPRLQIALDTFTLDDAYRALQPAAASVDIIEVGTILCLSEGMRAVREIHALFPEKDLLADVRIAEAGSIISRLAFDSGANLVSVVAGASLTTVGQVCKVAEEYGAEVQIELDEANRTDAAVHWRAAGVKHVIVHRSRDAEAAGSLRWKRSDIDSIRLLDQLGFTVTITGGITASELPQLSTEPVGIVIAGRSIVQAADPAKAAADFRTALGAVWP</sequence>
<reference evidence="3 4" key="1">
    <citation type="submission" date="2023-07" db="EMBL/GenBank/DDBJ databases">
        <title>Sequencing the genomes of 1000 actinobacteria strains.</title>
        <authorList>
            <person name="Klenk H.-P."/>
        </authorList>
    </citation>
    <scope>NUCLEOTIDE SEQUENCE [LARGE SCALE GENOMIC DNA]</scope>
    <source>
        <strain evidence="3 4">DSM 14555</strain>
    </source>
</reference>
<name>A0ABU1JAZ3_9MICC</name>
<dbReference type="EC" id="4.1.1.85" evidence="3"/>
<dbReference type="SUPFAM" id="SSF51366">
    <property type="entry name" value="Ribulose-phoshate binding barrel"/>
    <property type="match status" value="1"/>
</dbReference>
<feature type="domain" description="Orotidine 5'-phosphate decarboxylase" evidence="2">
    <location>
        <begin position="7"/>
        <end position="210"/>
    </location>
</feature>
<dbReference type="InterPro" id="IPR001754">
    <property type="entry name" value="OMPdeCOase_dom"/>
</dbReference>